<evidence type="ECO:0000313" key="9">
    <source>
        <dbReference type="EMBL" id="SHH31806.1"/>
    </source>
</evidence>
<keyword evidence="6 7" id="KW-0472">Membrane</keyword>
<keyword evidence="3" id="KW-1003">Cell membrane</keyword>
<feature type="transmembrane region" description="Helical" evidence="7">
    <location>
        <begin position="235"/>
        <end position="254"/>
    </location>
</feature>
<feature type="domain" description="Major facilitator superfamily (MFS) profile" evidence="8">
    <location>
        <begin position="236"/>
        <end position="428"/>
    </location>
</feature>
<keyword evidence="5 7" id="KW-1133">Transmembrane helix</keyword>
<dbReference type="InterPro" id="IPR036259">
    <property type="entry name" value="MFS_trans_sf"/>
</dbReference>
<feature type="transmembrane region" description="Helical" evidence="7">
    <location>
        <begin position="20"/>
        <end position="45"/>
    </location>
</feature>
<evidence type="ECO:0000256" key="3">
    <source>
        <dbReference type="ARBA" id="ARBA00022475"/>
    </source>
</evidence>
<feature type="transmembrane region" description="Helical" evidence="7">
    <location>
        <begin position="274"/>
        <end position="294"/>
    </location>
</feature>
<dbReference type="RefSeq" id="WP_073195004.1">
    <property type="nucleotide sequence ID" value="NZ_FQXO01000009.1"/>
</dbReference>
<dbReference type="PROSITE" id="PS50850">
    <property type="entry name" value="MFS"/>
    <property type="match status" value="1"/>
</dbReference>
<evidence type="ECO:0000256" key="2">
    <source>
        <dbReference type="ARBA" id="ARBA00022448"/>
    </source>
</evidence>
<keyword evidence="4 7" id="KW-0812">Transmembrane</keyword>
<name>A0A1M5S009_9FIRM</name>
<dbReference type="CDD" id="cd06173">
    <property type="entry name" value="MFS_MefA_like"/>
    <property type="match status" value="1"/>
</dbReference>
<dbReference type="SUPFAM" id="SSF103473">
    <property type="entry name" value="MFS general substrate transporter"/>
    <property type="match status" value="1"/>
</dbReference>
<dbReference type="AlphaFoldDB" id="A0A1M5S009"/>
<dbReference type="PANTHER" id="PTHR43266">
    <property type="entry name" value="MACROLIDE-EFFLUX PROTEIN"/>
    <property type="match status" value="1"/>
</dbReference>
<proteinExistence type="predicted"/>
<evidence type="ECO:0000259" key="8">
    <source>
        <dbReference type="PROSITE" id="PS50850"/>
    </source>
</evidence>
<evidence type="ECO:0000256" key="7">
    <source>
        <dbReference type="SAM" id="Phobius"/>
    </source>
</evidence>
<dbReference type="Proteomes" id="UP000183967">
    <property type="component" value="Unassembled WGS sequence"/>
</dbReference>
<evidence type="ECO:0000313" key="10">
    <source>
        <dbReference type="Proteomes" id="UP000183967"/>
    </source>
</evidence>
<evidence type="ECO:0000256" key="1">
    <source>
        <dbReference type="ARBA" id="ARBA00004651"/>
    </source>
</evidence>
<feature type="transmembrane region" description="Helical" evidence="7">
    <location>
        <begin position="57"/>
        <end position="81"/>
    </location>
</feature>
<keyword evidence="10" id="KW-1185">Reference proteome</keyword>
<feature type="transmembrane region" description="Helical" evidence="7">
    <location>
        <begin position="333"/>
        <end position="353"/>
    </location>
</feature>
<dbReference type="GO" id="GO:0005886">
    <property type="term" value="C:plasma membrane"/>
    <property type="evidence" value="ECO:0007669"/>
    <property type="project" value="UniProtKB-SubCell"/>
</dbReference>
<dbReference type="Gene3D" id="1.20.1250.20">
    <property type="entry name" value="MFS general substrate transporter like domains"/>
    <property type="match status" value="1"/>
</dbReference>
<dbReference type="InterPro" id="IPR020846">
    <property type="entry name" value="MFS_dom"/>
</dbReference>
<feature type="transmembrane region" description="Helical" evidence="7">
    <location>
        <begin position="402"/>
        <end position="422"/>
    </location>
</feature>
<protein>
    <submittedName>
        <fullName evidence="9">MFS-type transporter involved in bile tolerance, Atg22 family</fullName>
    </submittedName>
</protein>
<keyword evidence="2" id="KW-0813">Transport</keyword>
<organism evidence="9 10">
    <name type="scientific">Caloranaerobacter azorensis DSM 13643</name>
    <dbReference type="NCBI Taxonomy" id="1121264"/>
    <lineage>
        <taxon>Bacteria</taxon>
        <taxon>Bacillati</taxon>
        <taxon>Bacillota</taxon>
        <taxon>Tissierellia</taxon>
        <taxon>Tissierellales</taxon>
        <taxon>Thermohalobacteraceae</taxon>
        <taxon>Caloranaerobacter</taxon>
    </lineage>
</organism>
<reference evidence="10" key="1">
    <citation type="submission" date="2016-11" db="EMBL/GenBank/DDBJ databases">
        <authorList>
            <person name="Varghese N."/>
            <person name="Submissions S."/>
        </authorList>
    </citation>
    <scope>NUCLEOTIDE SEQUENCE [LARGE SCALE GENOMIC DNA]</scope>
    <source>
        <strain evidence="10">DSM 13643</strain>
    </source>
</reference>
<feature type="transmembrane region" description="Helical" evidence="7">
    <location>
        <begin position="301"/>
        <end position="327"/>
    </location>
</feature>
<accession>A0A1M5S009</accession>
<dbReference type="EMBL" id="FQXO01000009">
    <property type="protein sequence ID" value="SHH31806.1"/>
    <property type="molecule type" value="Genomic_DNA"/>
</dbReference>
<dbReference type="PANTHER" id="PTHR43266:SF9">
    <property type="entry name" value="PERMEASE, MAJOR FACILITATOR SUPERFAMILY-RELATED"/>
    <property type="match status" value="1"/>
</dbReference>
<dbReference type="GO" id="GO:0022857">
    <property type="term" value="F:transmembrane transporter activity"/>
    <property type="evidence" value="ECO:0007669"/>
    <property type="project" value="InterPro"/>
</dbReference>
<comment type="subcellular location">
    <subcellularLocation>
        <location evidence="1">Cell membrane</location>
        <topology evidence="1">Multi-pass membrane protein</topology>
    </subcellularLocation>
</comment>
<feature type="transmembrane region" description="Helical" evidence="7">
    <location>
        <begin position="373"/>
        <end position="396"/>
    </location>
</feature>
<sequence length="428" mass="47568">MESIVSIVKSKFNIFENRDFMLLVIGRIVSNIGNSLHNAAVAWYIMSLVGEKSAGTFMGIFGMCSLIPFIIFGPISGVFVDKIDRKKIIVGTDFIRGGLILLLAILAYLDVLNLWILFIITAISAFFATFFNPAVSATIPNIVEEKDLNRANSLDGMSLQLSWIVGVAISGFLYYWIGILGIFILNGVSFIISGVSETFINIPPIKMNMDDANKNEWSFWKEFKEGIIFLKGQKAIVILLGFAIIINFLFNPLFQIVFPKTVKFTLNLTARENGILSSVFPIGAIIGMFILSILPSREKYYMFMINGIIANGLIMILFGVPLIFFKFSLISSFGVYIIFLFLILILGIVNALVNVPINTTFQKIVPDEFRGRFFGIVNTLSQGIVPLGLAVIGYISDKLATSTIFMFSGAIILLLGVCMFFIPELREF</sequence>
<feature type="transmembrane region" description="Helical" evidence="7">
    <location>
        <begin position="156"/>
        <end position="177"/>
    </location>
</feature>
<evidence type="ECO:0000256" key="4">
    <source>
        <dbReference type="ARBA" id="ARBA00022692"/>
    </source>
</evidence>
<gene>
    <name evidence="9" type="ORF">SAMN02745135_00411</name>
</gene>
<dbReference type="InterPro" id="IPR011701">
    <property type="entry name" value="MFS"/>
</dbReference>
<dbReference type="Pfam" id="PF07690">
    <property type="entry name" value="MFS_1"/>
    <property type="match status" value="1"/>
</dbReference>
<evidence type="ECO:0000256" key="6">
    <source>
        <dbReference type="ARBA" id="ARBA00023136"/>
    </source>
</evidence>
<dbReference type="OrthoDB" id="9763297at2"/>
<evidence type="ECO:0000256" key="5">
    <source>
        <dbReference type="ARBA" id="ARBA00022989"/>
    </source>
</evidence>